<protein>
    <submittedName>
        <fullName evidence="3">Uncharacterized protein</fullName>
    </submittedName>
</protein>
<evidence type="ECO:0000313" key="4">
    <source>
        <dbReference type="Proteomes" id="UP000231586"/>
    </source>
</evidence>
<keyword evidence="2" id="KW-1133">Transmembrane helix</keyword>
<dbReference type="EMBL" id="PGTZ01000006">
    <property type="protein sequence ID" value="PJI94446.1"/>
    <property type="molecule type" value="Genomic_DNA"/>
</dbReference>
<keyword evidence="2" id="KW-0812">Transmembrane</keyword>
<gene>
    <name evidence="3" type="ORF">CLV34_0282</name>
</gene>
<dbReference type="OrthoDB" id="9980300at2"/>
<feature type="region of interest" description="Disordered" evidence="1">
    <location>
        <begin position="81"/>
        <end position="100"/>
    </location>
</feature>
<accession>A0A2M8WUA8</accession>
<evidence type="ECO:0000313" key="3">
    <source>
        <dbReference type="EMBL" id="PJI94446.1"/>
    </source>
</evidence>
<dbReference type="AlphaFoldDB" id="A0A2M8WUA8"/>
<organism evidence="3 4">
    <name type="scientific">Luteimicrobium subarcticum</name>
    <dbReference type="NCBI Taxonomy" id="620910"/>
    <lineage>
        <taxon>Bacteria</taxon>
        <taxon>Bacillati</taxon>
        <taxon>Actinomycetota</taxon>
        <taxon>Actinomycetes</taxon>
        <taxon>Micrococcales</taxon>
        <taxon>Luteimicrobium</taxon>
    </lineage>
</organism>
<sequence>MVQVLVWMLLALIAAAAVLVLVLRVERRANPEVSSGDLRGFVADFRAGWGEIRAERVARKNPEMASEIALRHQALQPVDSPLGDVFDWSEPDDAPGPRWS</sequence>
<dbReference type="Proteomes" id="UP000231586">
    <property type="component" value="Unassembled WGS sequence"/>
</dbReference>
<keyword evidence="4" id="KW-1185">Reference proteome</keyword>
<keyword evidence="2" id="KW-0472">Membrane</keyword>
<reference evidence="3 4" key="1">
    <citation type="submission" date="2017-11" db="EMBL/GenBank/DDBJ databases">
        <title>Genomic Encyclopedia of Archaeal and Bacterial Type Strains, Phase II (KMG-II): From Individual Species to Whole Genera.</title>
        <authorList>
            <person name="Goeker M."/>
        </authorList>
    </citation>
    <scope>NUCLEOTIDE SEQUENCE [LARGE SCALE GENOMIC DNA]</scope>
    <source>
        <strain evidence="3 4">DSM 22413</strain>
    </source>
</reference>
<evidence type="ECO:0000256" key="1">
    <source>
        <dbReference type="SAM" id="MobiDB-lite"/>
    </source>
</evidence>
<dbReference type="RefSeq" id="WP_100348485.1">
    <property type="nucleotide sequence ID" value="NZ_PGTZ01000006.1"/>
</dbReference>
<comment type="caution">
    <text evidence="3">The sequence shown here is derived from an EMBL/GenBank/DDBJ whole genome shotgun (WGS) entry which is preliminary data.</text>
</comment>
<name>A0A2M8WUA8_9MICO</name>
<feature type="transmembrane region" description="Helical" evidence="2">
    <location>
        <begin position="6"/>
        <end position="25"/>
    </location>
</feature>
<evidence type="ECO:0000256" key="2">
    <source>
        <dbReference type="SAM" id="Phobius"/>
    </source>
</evidence>
<proteinExistence type="predicted"/>